<accession>A0A1T4MPS3</accession>
<sequence>MSKSSTRMFTCPKCGKDYEIEIWESINVALDPDLREKLFHNEIFKVECPHCHDVYQVVHPCLYHDPENKLMVYLVDDAIEKELEANPKIPFEVIPGYTYRYCKKIMEFVEKVRILEEGLDDRIVEMAKMFCEKQIVDSKRATLEEIEFTVYNTKKDNSVEIITVLKEEPVRMQLNYEQFEEIFLREEDGYEIEPNRFVRINRDWMLERATREYVKNIS</sequence>
<dbReference type="AlphaFoldDB" id="A0A1T4MPS3"/>
<dbReference type="RefSeq" id="WP_078711754.1">
    <property type="nucleotide sequence ID" value="NZ_FUWY01000003.1"/>
</dbReference>
<dbReference type="OrthoDB" id="1077002at2"/>
<keyword evidence="3" id="KW-1185">Reference proteome</keyword>
<evidence type="ECO:0000313" key="2">
    <source>
        <dbReference type="EMBL" id="SJZ69049.1"/>
    </source>
</evidence>
<proteinExistence type="predicted"/>
<evidence type="ECO:0000259" key="1">
    <source>
        <dbReference type="Pfam" id="PF14353"/>
    </source>
</evidence>
<dbReference type="Pfam" id="PF14353">
    <property type="entry name" value="CpXC"/>
    <property type="match status" value="1"/>
</dbReference>
<dbReference type="STRING" id="118967.SAMN02745191_1349"/>
<dbReference type="Proteomes" id="UP000243297">
    <property type="component" value="Unassembled WGS sequence"/>
</dbReference>
<organism evidence="2 3">
    <name type="scientific">Anaerorhabdus furcosa</name>
    <dbReference type="NCBI Taxonomy" id="118967"/>
    <lineage>
        <taxon>Bacteria</taxon>
        <taxon>Bacillati</taxon>
        <taxon>Bacillota</taxon>
        <taxon>Erysipelotrichia</taxon>
        <taxon>Erysipelotrichales</taxon>
        <taxon>Erysipelotrichaceae</taxon>
        <taxon>Anaerorhabdus</taxon>
    </lineage>
</organism>
<reference evidence="3" key="1">
    <citation type="submission" date="2017-02" db="EMBL/GenBank/DDBJ databases">
        <authorList>
            <person name="Varghese N."/>
            <person name="Submissions S."/>
        </authorList>
    </citation>
    <scope>NUCLEOTIDE SEQUENCE [LARGE SCALE GENOMIC DNA]</scope>
    <source>
        <strain evidence="3">ATCC 25662</strain>
    </source>
</reference>
<dbReference type="EMBL" id="FUWY01000003">
    <property type="protein sequence ID" value="SJZ69049.1"/>
    <property type="molecule type" value="Genomic_DNA"/>
</dbReference>
<evidence type="ECO:0000313" key="3">
    <source>
        <dbReference type="Proteomes" id="UP000243297"/>
    </source>
</evidence>
<protein>
    <submittedName>
        <fullName evidence="2">CpXC protein</fullName>
    </submittedName>
</protein>
<name>A0A1T4MPS3_9FIRM</name>
<feature type="domain" description="CpXC" evidence="1">
    <location>
        <begin position="10"/>
        <end position="128"/>
    </location>
</feature>
<gene>
    <name evidence="2" type="ORF">SAMN02745191_1349</name>
</gene>
<dbReference type="InterPro" id="IPR025682">
    <property type="entry name" value="CpXC_dom"/>
</dbReference>